<evidence type="ECO:0000256" key="4">
    <source>
        <dbReference type="ARBA" id="ARBA00022801"/>
    </source>
</evidence>
<keyword evidence="8" id="KW-1185">Reference proteome</keyword>
<dbReference type="GO" id="GO:0016787">
    <property type="term" value="F:hydrolase activity"/>
    <property type="evidence" value="ECO:0007669"/>
    <property type="project" value="UniProtKB-KW"/>
</dbReference>
<evidence type="ECO:0000256" key="5">
    <source>
        <dbReference type="ARBA" id="ARBA00022833"/>
    </source>
</evidence>
<proteinExistence type="inferred from homology"/>
<dbReference type="PANTHER" id="PTHR42978">
    <property type="entry name" value="QUORUM-QUENCHING LACTONASE YTNP-RELATED-RELATED"/>
    <property type="match status" value="1"/>
</dbReference>
<dbReference type="OrthoDB" id="10250730at2759"/>
<keyword evidence="4 7" id="KW-0378">Hydrolase</keyword>
<evidence type="ECO:0000256" key="1">
    <source>
        <dbReference type="ARBA" id="ARBA00001947"/>
    </source>
</evidence>
<comment type="cofactor">
    <cofactor evidence="1">
        <name>Zn(2+)</name>
        <dbReference type="ChEBI" id="CHEBI:29105"/>
    </cofactor>
</comment>
<evidence type="ECO:0000313" key="7">
    <source>
        <dbReference type="EMBL" id="KLO12242.1"/>
    </source>
</evidence>
<dbReference type="Pfam" id="PF00753">
    <property type="entry name" value="Lactamase_B"/>
    <property type="match status" value="1"/>
</dbReference>
<keyword evidence="5" id="KW-0862">Zinc</keyword>
<accession>A0A0H2RKT4</accession>
<organism evidence="7 8">
    <name type="scientific">Schizopora paradoxa</name>
    <dbReference type="NCBI Taxonomy" id="27342"/>
    <lineage>
        <taxon>Eukaryota</taxon>
        <taxon>Fungi</taxon>
        <taxon>Dikarya</taxon>
        <taxon>Basidiomycota</taxon>
        <taxon>Agaricomycotina</taxon>
        <taxon>Agaricomycetes</taxon>
        <taxon>Hymenochaetales</taxon>
        <taxon>Schizoporaceae</taxon>
        <taxon>Schizopora</taxon>
    </lineage>
</organism>
<feature type="domain" description="Metallo-beta-lactamase" evidence="6">
    <location>
        <begin position="47"/>
        <end position="279"/>
    </location>
</feature>
<dbReference type="AlphaFoldDB" id="A0A0H2RKT4"/>
<dbReference type="EMBL" id="KQ085982">
    <property type="protein sequence ID" value="KLO12242.1"/>
    <property type="molecule type" value="Genomic_DNA"/>
</dbReference>
<evidence type="ECO:0000256" key="2">
    <source>
        <dbReference type="ARBA" id="ARBA00007749"/>
    </source>
</evidence>
<evidence type="ECO:0000256" key="3">
    <source>
        <dbReference type="ARBA" id="ARBA00022723"/>
    </source>
</evidence>
<evidence type="ECO:0000313" key="8">
    <source>
        <dbReference type="Proteomes" id="UP000053477"/>
    </source>
</evidence>
<name>A0A0H2RKT4_9AGAM</name>
<keyword evidence="3" id="KW-0479">Metal-binding</keyword>
<dbReference type="InParanoid" id="A0A0H2RKT4"/>
<dbReference type="InterPro" id="IPR036866">
    <property type="entry name" value="RibonucZ/Hydroxyglut_hydro"/>
</dbReference>
<dbReference type="SMART" id="SM00849">
    <property type="entry name" value="Lactamase_B"/>
    <property type="match status" value="1"/>
</dbReference>
<dbReference type="SUPFAM" id="SSF56281">
    <property type="entry name" value="Metallo-hydrolase/oxidoreductase"/>
    <property type="match status" value="1"/>
</dbReference>
<evidence type="ECO:0000259" key="6">
    <source>
        <dbReference type="SMART" id="SM00849"/>
    </source>
</evidence>
<dbReference type="STRING" id="27342.A0A0H2RKT4"/>
<dbReference type="InterPro" id="IPR051013">
    <property type="entry name" value="MBL_superfamily_lactonases"/>
</dbReference>
<reference evidence="7 8" key="1">
    <citation type="submission" date="2015-04" db="EMBL/GenBank/DDBJ databases">
        <title>Complete genome sequence of Schizopora paradoxa KUC8140, a cosmopolitan wood degrader in East Asia.</title>
        <authorList>
            <consortium name="DOE Joint Genome Institute"/>
            <person name="Min B."/>
            <person name="Park H."/>
            <person name="Jang Y."/>
            <person name="Kim J.-J."/>
            <person name="Kim K.H."/>
            <person name="Pangilinan J."/>
            <person name="Lipzen A."/>
            <person name="Riley R."/>
            <person name="Grigoriev I.V."/>
            <person name="Spatafora J.W."/>
            <person name="Choi I.-G."/>
        </authorList>
    </citation>
    <scope>NUCLEOTIDE SEQUENCE [LARGE SCALE GENOMIC DNA]</scope>
    <source>
        <strain evidence="7 8">KUC8140</strain>
    </source>
</reference>
<dbReference type="PANTHER" id="PTHR42978:SF2">
    <property type="entry name" value="102 KBASES UNSTABLE REGION: FROM 1 TO 119443"/>
    <property type="match status" value="1"/>
</dbReference>
<dbReference type="InterPro" id="IPR001279">
    <property type="entry name" value="Metallo-B-lactamas"/>
</dbReference>
<gene>
    <name evidence="7" type="ORF">SCHPADRAFT_905359</name>
</gene>
<dbReference type="CDD" id="cd07730">
    <property type="entry name" value="metallo-hydrolase-like_MBL-fold"/>
    <property type="match status" value="1"/>
</dbReference>
<comment type="similarity">
    <text evidence="2">Belongs to the metallo-beta-lactamase superfamily.</text>
</comment>
<dbReference type="Proteomes" id="UP000053477">
    <property type="component" value="Unassembled WGS sequence"/>
</dbReference>
<protein>
    <submittedName>
        <fullName evidence="7">Metallo-hydrolase/oxidoreductase</fullName>
    </submittedName>
</protein>
<dbReference type="Gene3D" id="3.60.15.10">
    <property type="entry name" value="Ribonuclease Z/Hydroxyacylglutathione hydrolase-like"/>
    <property type="match status" value="1"/>
</dbReference>
<dbReference type="GO" id="GO:0046872">
    <property type="term" value="F:metal ion binding"/>
    <property type="evidence" value="ECO:0007669"/>
    <property type="project" value="UniProtKB-KW"/>
</dbReference>
<sequence>MIVVNPLPPPSTNQAFCDVSALEGGMLDFPCKMAVASAAADERKITPALAFLVTHSTTKQQIVFDLGVRKDIENVPGPAYQRVANIFKAQVVVDVPDALAKGGVKVEDVKTVILSHVHWDHVGDTHLYPNARFVVGADCRQLFEPGWPEDPTSKFASDLLPPGRTDYLSPEDESWKPLGPFAKALDYFGDGSMYIVDAPGHLQGHVNLLARTSADGGWIYLAGDSAHDWRLVHGESIAESHTPEGGHVCMHVDKVKAEDTIRRIAEVMKLPSVRVVLAHDAEWFAENRGGTSFWPGKIPSL</sequence>